<organism evidence="9 10">
    <name type="scientific">Rhizobium lemnae</name>
    <dbReference type="NCBI Taxonomy" id="1214924"/>
    <lineage>
        <taxon>Bacteria</taxon>
        <taxon>Pseudomonadati</taxon>
        <taxon>Pseudomonadota</taxon>
        <taxon>Alphaproteobacteria</taxon>
        <taxon>Hyphomicrobiales</taxon>
        <taxon>Rhizobiaceae</taxon>
        <taxon>Rhizobium/Agrobacterium group</taxon>
        <taxon>Rhizobium</taxon>
    </lineage>
</organism>
<reference evidence="10" key="1">
    <citation type="journal article" date="2019" name="Int. J. Syst. Evol. Microbiol.">
        <title>The Global Catalogue of Microorganisms (GCM) 10K type strain sequencing project: providing services to taxonomists for standard genome sequencing and annotation.</title>
        <authorList>
            <consortium name="The Broad Institute Genomics Platform"/>
            <consortium name="The Broad Institute Genome Sequencing Center for Infectious Disease"/>
            <person name="Wu L."/>
            <person name="Ma J."/>
        </authorList>
    </citation>
    <scope>NUCLEOTIDE SEQUENCE [LARGE SCALE GENOMIC DNA]</scope>
    <source>
        <strain evidence="10">TBRC 5781</strain>
    </source>
</reference>
<dbReference type="Proteomes" id="UP001595697">
    <property type="component" value="Unassembled WGS sequence"/>
</dbReference>
<dbReference type="PANTHER" id="PTHR30269:SF0">
    <property type="entry name" value="MEMBRANE TRANSPORTER PROTEIN YFCA-RELATED"/>
    <property type="match status" value="1"/>
</dbReference>
<evidence type="ECO:0000256" key="7">
    <source>
        <dbReference type="ARBA" id="ARBA00023136"/>
    </source>
</evidence>
<comment type="subcellular location">
    <subcellularLocation>
        <location evidence="1 8">Cell membrane</location>
        <topology evidence="1 8">Multi-pass membrane protein</topology>
    </subcellularLocation>
</comment>
<keyword evidence="4 8" id="KW-1003">Cell membrane</keyword>
<gene>
    <name evidence="9" type="ORF">ACFOVS_19355</name>
</gene>
<proteinExistence type="inferred from homology"/>
<evidence type="ECO:0000313" key="9">
    <source>
        <dbReference type="EMBL" id="MFC3970250.1"/>
    </source>
</evidence>
<sequence length="257" mass="26128">MDITTYVILFAVSLVAGCFDAIAGGGGLLTLPAMMLAGLSPVTAIATNKMQSSAAAVSATYAFARKGLIGWKSGLPIALAAAVAAVLGALSVNLLPKSVVSAVIPFVLIGIAIYFGMARKLGDADAKARVSRTTFLLAVAPAIGFYEGIFGPGAGSFYMAAYVALLGYGAIKATAHTKLTNAAGSLGALGLFAFTGSIDWVVGLVMAAGAFAGAQIGSIMAMRVGAKLIRPLLVTISCLMALRLLLDPTNSIYQIFR</sequence>
<dbReference type="Pfam" id="PF01925">
    <property type="entry name" value="TauE"/>
    <property type="match status" value="1"/>
</dbReference>
<accession>A0ABV8EDL6</accession>
<evidence type="ECO:0000313" key="10">
    <source>
        <dbReference type="Proteomes" id="UP001595697"/>
    </source>
</evidence>
<feature type="transmembrane region" description="Helical" evidence="8">
    <location>
        <begin position="200"/>
        <end position="221"/>
    </location>
</feature>
<dbReference type="RefSeq" id="WP_247260436.1">
    <property type="nucleotide sequence ID" value="NZ_JALJQZ010000009.1"/>
</dbReference>
<dbReference type="PANTHER" id="PTHR30269">
    <property type="entry name" value="TRANSMEMBRANE PROTEIN YFCA"/>
    <property type="match status" value="1"/>
</dbReference>
<evidence type="ECO:0000256" key="6">
    <source>
        <dbReference type="ARBA" id="ARBA00022989"/>
    </source>
</evidence>
<feature type="transmembrane region" description="Helical" evidence="8">
    <location>
        <begin position="228"/>
        <end position="246"/>
    </location>
</feature>
<keyword evidence="6 8" id="KW-1133">Transmembrane helix</keyword>
<protein>
    <recommendedName>
        <fullName evidence="8">Probable membrane transporter protein</fullName>
    </recommendedName>
</protein>
<evidence type="ECO:0000256" key="5">
    <source>
        <dbReference type="ARBA" id="ARBA00022692"/>
    </source>
</evidence>
<comment type="similarity">
    <text evidence="2 8">Belongs to the 4-toluene sulfonate uptake permease (TSUP) (TC 2.A.102) family.</text>
</comment>
<evidence type="ECO:0000256" key="1">
    <source>
        <dbReference type="ARBA" id="ARBA00004651"/>
    </source>
</evidence>
<evidence type="ECO:0000256" key="8">
    <source>
        <dbReference type="RuleBase" id="RU363041"/>
    </source>
</evidence>
<keyword evidence="7 8" id="KW-0472">Membrane</keyword>
<name>A0ABV8EDL6_9HYPH</name>
<evidence type="ECO:0000256" key="3">
    <source>
        <dbReference type="ARBA" id="ARBA00022448"/>
    </source>
</evidence>
<feature type="transmembrane region" description="Helical" evidence="8">
    <location>
        <begin position="6"/>
        <end position="31"/>
    </location>
</feature>
<dbReference type="InterPro" id="IPR052017">
    <property type="entry name" value="TSUP"/>
</dbReference>
<feature type="transmembrane region" description="Helical" evidence="8">
    <location>
        <begin position="155"/>
        <end position="171"/>
    </location>
</feature>
<feature type="transmembrane region" description="Helical" evidence="8">
    <location>
        <begin position="98"/>
        <end position="118"/>
    </location>
</feature>
<comment type="caution">
    <text evidence="9">The sequence shown here is derived from an EMBL/GenBank/DDBJ whole genome shotgun (WGS) entry which is preliminary data.</text>
</comment>
<dbReference type="InterPro" id="IPR002781">
    <property type="entry name" value="TM_pro_TauE-like"/>
</dbReference>
<evidence type="ECO:0000256" key="2">
    <source>
        <dbReference type="ARBA" id="ARBA00009142"/>
    </source>
</evidence>
<dbReference type="EMBL" id="JBHSBD010000098">
    <property type="protein sequence ID" value="MFC3970250.1"/>
    <property type="molecule type" value="Genomic_DNA"/>
</dbReference>
<keyword evidence="5 8" id="KW-0812">Transmembrane</keyword>
<keyword evidence="3" id="KW-0813">Transport</keyword>
<evidence type="ECO:0000256" key="4">
    <source>
        <dbReference type="ARBA" id="ARBA00022475"/>
    </source>
</evidence>
<keyword evidence="10" id="KW-1185">Reference proteome</keyword>
<feature type="transmembrane region" description="Helical" evidence="8">
    <location>
        <begin position="74"/>
        <end position="92"/>
    </location>
</feature>